<evidence type="ECO:0000313" key="1">
    <source>
        <dbReference type="EMBL" id="KAF0980237.1"/>
    </source>
</evidence>
<sequence length="218" mass="24269">MIKEFLSSITHLDLNMYPFQVRYSLETVLYRMREYERENFSDPSSIMLKISTLMECLEEYGLFYLFLKKRAIESKSLSRVAEVGEFPNPSSSSHTNAVGVIENHDSGCHSSEAATTSTNTLTPRNAPLSTTIAAEPSHSTPEKDLSEIPDKSLEVITTPRKGTSSSTAAAVAVASSSNTKNCQTPKRKWNEACDLSILSFLSHEIIFLIAFFEQSQQL</sequence>
<reference evidence="1 2" key="1">
    <citation type="journal article" date="2019" name="Sci. Rep.">
        <title>Nanopore sequencing improves the draft genome of the human pathogenic amoeba Naegleria fowleri.</title>
        <authorList>
            <person name="Liechti N."/>
            <person name="Schurch N."/>
            <person name="Bruggmann R."/>
            <person name="Wittwer M."/>
        </authorList>
    </citation>
    <scope>NUCLEOTIDE SEQUENCE [LARGE SCALE GENOMIC DNA]</scope>
    <source>
        <strain evidence="1 2">ATCC 30894</strain>
    </source>
</reference>
<dbReference type="Proteomes" id="UP000444721">
    <property type="component" value="Unassembled WGS sequence"/>
</dbReference>
<dbReference type="GeneID" id="68120666"/>
<protein>
    <submittedName>
        <fullName evidence="1">Uncharacterized protein</fullName>
    </submittedName>
</protein>
<proteinExistence type="predicted"/>
<dbReference type="VEuPathDB" id="AmoebaDB:NfTy_028810"/>
<dbReference type="VEuPathDB" id="AmoebaDB:NF0079870"/>
<organism evidence="1 2">
    <name type="scientific">Naegleria fowleri</name>
    <name type="common">Brain eating amoeba</name>
    <dbReference type="NCBI Taxonomy" id="5763"/>
    <lineage>
        <taxon>Eukaryota</taxon>
        <taxon>Discoba</taxon>
        <taxon>Heterolobosea</taxon>
        <taxon>Tetramitia</taxon>
        <taxon>Eutetramitia</taxon>
        <taxon>Vahlkampfiidae</taxon>
        <taxon>Naegleria</taxon>
    </lineage>
</organism>
<name>A0A6A5BSS9_NAEFO</name>
<gene>
    <name evidence="1" type="ORF">FDP41_013451</name>
</gene>
<keyword evidence="2" id="KW-1185">Reference proteome</keyword>
<dbReference type="EMBL" id="VFQX01000019">
    <property type="protein sequence ID" value="KAF0980237.1"/>
    <property type="molecule type" value="Genomic_DNA"/>
</dbReference>
<evidence type="ECO:0000313" key="2">
    <source>
        <dbReference type="Proteomes" id="UP000444721"/>
    </source>
</evidence>
<comment type="caution">
    <text evidence="1">The sequence shown here is derived from an EMBL/GenBank/DDBJ whole genome shotgun (WGS) entry which is preliminary data.</text>
</comment>
<dbReference type="AlphaFoldDB" id="A0A6A5BSS9"/>
<accession>A0A6A5BSS9</accession>
<dbReference type="VEuPathDB" id="AmoebaDB:FDP41_013451"/>
<dbReference type="RefSeq" id="XP_044564950.1">
    <property type="nucleotide sequence ID" value="XM_044704083.1"/>
</dbReference>